<organism evidence="2 3">
    <name type="scientific">Bradyrhizobium cytisi</name>
    <dbReference type="NCBI Taxonomy" id="515489"/>
    <lineage>
        <taxon>Bacteria</taxon>
        <taxon>Pseudomonadati</taxon>
        <taxon>Pseudomonadota</taxon>
        <taxon>Alphaproteobacteria</taxon>
        <taxon>Hyphomicrobiales</taxon>
        <taxon>Nitrobacteraceae</taxon>
        <taxon>Bradyrhizobium</taxon>
    </lineage>
</organism>
<dbReference type="InterPro" id="IPR038717">
    <property type="entry name" value="Tc1-like_DDE_dom"/>
</dbReference>
<proteinExistence type="predicted"/>
<dbReference type="InterPro" id="IPR036397">
    <property type="entry name" value="RNaseH_sf"/>
</dbReference>
<comment type="caution">
    <text evidence="2">The sequence shown here is derived from an EMBL/GenBank/DDBJ whole genome shotgun (WGS) entry which is preliminary data.</text>
</comment>
<dbReference type="Proteomes" id="UP000324853">
    <property type="component" value="Unassembled WGS sequence"/>
</dbReference>
<sequence>MAGWRQAVELAMTDEEIETLTALSRSRSEPARQVSRAAMLLAYRETPSFFAVGQRLGAHHQTVQRCVERAVADGALAALDERPRPGQEPVITPAAKTWLVSLACDKAREHGYPHEVWTTRLLARHAREHGPEAGHECLARPVAIASYDEKPGIQAIATTAPDLPPVPGGHAAFARDHEYKRHGTLSPLAGIDLLTGKVHALVKDRHRSREFVEFLKLRDAAYPARTAIKLILDSHSAHISRETRARLDTRPAGRFQFTFTPKHGSWLNLIEGFFSKFARSVLRHIRVRSKHELKQRIIAGIDDVNRHPVVHTWSYKLADAA</sequence>
<feature type="domain" description="Tc1-like transposase DDE" evidence="1">
    <location>
        <begin position="174"/>
        <end position="294"/>
    </location>
</feature>
<evidence type="ECO:0000259" key="1">
    <source>
        <dbReference type="Pfam" id="PF13358"/>
    </source>
</evidence>
<name>A0A5S4WWP0_9BRAD</name>
<dbReference type="AlphaFoldDB" id="A0A5S4WWP0"/>
<dbReference type="GO" id="GO:0003676">
    <property type="term" value="F:nucleic acid binding"/>
    <property type="evidence" value="ECO:0007669"/>
    <property type="project" value="InterPro"/>
</dbReference>
<evidence type="ECO:0000313" key="3">
    <source>
        <dbReference type="Proteomes" id="UP000324853"/>
    </source>
</evidence>
<dbReference type="OrthoDB" id="8185613at2"/>
<dbReference type="InterPro" id="IPR009057">
    <property type="entry name" value="Homeodomain-like_sf"/>
</dbReference>
<protein>
    <submittedName>
        <fullName evidence="2">IS630 family transposase</fullName>
    </submittedName>
</protein>
<dbReference type="SUPFAM" id="SSF46689">
    <property type="entry name" value="Homeodomain-like"/>
    <property type="match status" value="1"/>
</dbReference>
<gene>
    <name evidence="2" type="ORF">FXB38_12945</name>
</gene>
<accession>A0A5S4WWP0</accession>
<dbReference type="Pfam" id="PF13358">
    <property type="entry name" value="DDE_3"/>
    <property type="match status" value="1"/>
</dbReference>
<evidence type="ECO:0000313" key="2">
    <source>
        <dbReference type="EMBL" id="TYL84587.1"/>
    </source>
</evidence>
<dbReference type="NCBIfam" id="NF033545">
    <property type="entry name" value="transpos_IS630"/>
    <property type="match status" value="1"/>
</dbReference>
<dbReference type="RefSeq" id="WP_148751239.1">
    <property type="nucleotide sequence ID" value="NZ_VSSR01000021.1"/>
</dbReference>
<dbReference type="InterPro" id="IPR047655">
    <property type="entry name" value="Transpos_IS630-like"/>
</dbReference>
<dbReference type="Pfam" id="PF13565">
    <property type="entry name" value="HTH_32"/>
    <property type="match status" value="1"/>
</dbReference>
<dbReference type="Gene3D" id="3.30.420.10">
    <property type="entry name" value="Ribonuclease H-like superfamily/Ribonuclease H"/>
    <property type="match status" value="1"/>
</dbReference>
<reference evidence="2 3" key="1">
    <citation type="submission" date="2019-08" db="EMBL/GenBank/DDBJ databases">
        <title>Bradyrhizobium hipponensis sp. nov., a rhizobium isolated from a Lupinus angustifolius root nodule in Tunisia.</title>
        <authorList>
            <person name="Off K."/>
            <person name="Rejili M."/>
            <person name="Mars M."/>
            <person name="Brachmann A."/>
            <person name="Marin M."/>
        </authorList>
    </citation>
    <scope>NUCLEOTIDE SEQUENCE [LARGE SCALE GENOMIC DNA]</scope>
    <source>
        <strain evidence="2 3">CTAW11</strain>
    </source>
</reference>
<dbReference type="EMBL" id="VSSR01000021">
    <property type="protein sequence ID" value="TYL84587.1"/>
    <property type="molecule type" value="Genomic_DNA"/>
</dbReference>
<keyword evidence="3" id="KW-1185">Reference proteome</keyword>